<comment type="caution">
    <text evidence="1">The sequence shown here is derived from an EMBL/GenBank/DDBJ whole genome shotgun (WGS) entry which is preliminary data.</text>
</comment>
<keyword evidence="2" id="KW-1185">Reference proteome</keyword>
<dbReference type="EMBL" id="LXQA010319606">
    <property type="protein sequence ID" value="MCI43594.1"/>
    <property type="molecule type" value="Genomic_DNA"/>
</dbReference>
<reference evidence="1 2" key="1">
    <citation type="journal article" date="2018" name="Front. Plant Sci.">
        <title>Red Clover (Trifolium pratense) and Zigzag Clover (T. medium) - A Picture of Genomic Similarities and Differences.</title>
        <authorList>
            <person name="Dluhosova J."/>
            <person name="Istvanek J."/>
            <person name="Nedelnik J."/>
            <person name="Repkova J."/>
        </authorList>
    </citation>
    <scope>NUCLEOTIDE SEQUENCE [LARGE SCALE GENOMIC DNA]</scope>
    <source>
        <strain evidence="2">cv. 10/8</strain>
        <tissue evidence="1">Leaf</tissue>
    </source>
</reference>
<evidence type="ECO:0000313" key="2">
    <source>
        <dbReference type="Proteomes" id="UP000265520"/>
    </source>
</evidence>
<name>A0A392S5Y4_9FABA</name>
<protein>
    <submittedName>
        <fullName evidence="1">Ribonuclease H protein</fullName>
    </submittedName>
</protein>
<dbReference type="Proteomes" id="UP000265520">
    <property type="component" value="Unassembled WGS sequence"/>
</dbReference>
<accession>A0A392S5Y4</accession>
<organism evidence="1 2">
    <name type="scientific">Trifolium medium</name>
    <dbReference type="NCBI Taxonomy" id="97028"/>
    <lineage>
        <taxon>Eukaryota</taxon>
        <taxon>Viridiplantae</taxon>
        <taxon>Streptophyta</taxon>
        <taxon>Embryophyta</taxon>
        <taxon>Tracheophyta</taxon>
        <taxon>Spermatophyta</taxon>
        <taxon>Magnoliopsida</taxon>
        <taxon>eudicotyledons</taxon>
        <taxon>Gunneridae</taxon>
        <taxon>Pentapetalae</taxon>
        <taxon>rosids</taxon>
        <taxon>fabids</taxon>
        <taxon>Fabales</taxon>
        <taxon>Fabaceae</taxon>
        <taxon>Papilionoideae</taxon>
        <taxon>50 kb inversion clade</taxon>
        <taxon>NPAAA clade</taxon>
        <taxon>Hologalegina</taxon>
        <taxon>IRL clade</taxon>
        <taxon>Trifolieae</taxon>
        <taxon>Trifolium</taxon>
    </lineage>
</organism>
<dbReference type="AlphaFoldDB" id="A0A392S5Y4"/>
<sequence length="68" mass="7474">MVNQVEALCLKGESVKALNNNLHGLQVARDAPKITHLLFADDSLLFARANQKEADSINRALHSYQIAS</sequence>
<proteinExistence type="predicted"/>
<feature type="non-terminal residue" evidence="1">
    <location>
        <position position="68"/>
    </location>
</feature>
<evidence type="ECO:0000313" key="1">
    <source>
        <dbReference type="EMBL" id="MCI43594.1"/>
    </source>
</evidence>